<dbReference type="GeneID" id="103519445"/>
<accession>A0A1S3DJ88</accession>
<keyword evidence="1" id="KW-1185">Reference proteome</keyword>
<dbReference type="KEGG" id="dci:103519445"/>
<evidence type="ECO:0000313" key="2">
    <source>
        <dbReference type="RefSeq" id="XP_008482756.1"/>
    </source>
</evidence>
<name>A0A1S3DJ88_DIACI</name>
<sequence>MFGYTNFRKWTGKNIGDSSDSCEQSQTSRVYTKSAAHLPEEDTWVVLIVGCDLIYSALCVLIRYSPYIYLYLPIPVHRLHPVYSWPPGLPVYEPELFDLQQHLLPLLQSKYRVKLHLLDQQEEGSPSIDQVAAVCRSILYIHGPRDSLYTNLNSLTKYKAADSIVCIALEPLPPKKDLYTSDHGEQLVALLKHIKLFTYPATAASAVVESNMAGLDSNKLFWTTLQVALPAVARQRV</sequence>
<reference evidence="2" key="1">
    <citation type="submission" date="2025-08" db="UniProtKB">
        <authorList>
            <consortium name="RefSeq"/>
        </authorList>
    </citation>
    <scope>IDENTIFICATION</scope>
</reference>
<dbReference type="RefSeq" id="XP_008482756.1">
    <property type="nucleotide sequence ID" value="XM_008484534.3"/>
</dbReference>
<dbReference type="PaxDb" id="121845-A0A1S3DJ88"/>
<dbReference type="AlphaFoldDB" id="A0A1S3DJ88"/>
<gene>
    <name evidence="2" type="primary">LOC103519445</name>
</gene>
<organism evidence="1 2">
    <name type="scientific">Diaphorina citri</name>
    <name type="common">Asian citrus psyllid</name>
    <dbReference type="NCBI Taxonomy" id="121845"/>
    <lineage>
        <taxon>Eukaryota</taxon>
        <taxon>Metazoa</taxon>
        <taxon>Ecdysozoa</taxon>
        <taxon>Arthropoda</taxon>
        <taxon>Hexapoda</taxon>
        <taxon>Insecta</taxon>
        <taxon>Pterygota</taxon>
        <taxon>Neoptera</taxon>
        <taxon>Paraneoptera</taxon>
        <taxon>Hemiptera</taxon>
        <taxon>Sternorrhyncha</taxon>
        <taxon>Psylloidea</taxon>
        <taxon>Psyllidae</taxon>
        <taxon>Diaphorininae</taxon>
        <taxon>Diaphorina</taxon>
    </lineage>
</organism>
<dbReference type="Proteomes" id="UP000079169">
    <property type="component" value="Unplaced"/>
</dbReference>
<proteinExistence type="predicted"/>
<evidence type="ECO:0000313" key="1">
    <source>
        <dbReference type="Proteomes" id="UP000079169"/>
    </source>
</evidence>
<protein>
    <submittedName>
        <fullName evidence="2">Uncharacterized protein LOC103519445</fullName>
    </submittedName>
</protein>